<dbReference type="InterPro" id="IPR006162">
    <property type="entry name" value="Ppantetheine_attach_site"/>
</dbReference>
<feature type="domain" description="Ketosynthase family 3 (KS3)" evidence="5">
    <location>
        <begin position="17"/>
        <end position="447"/>
    </location>
</feature>
<dbReference type="InterPro" id="IPR016039">
    <property type="entry name" value="Thiolase-like"/>
</dbReference>
<name>A0ABY9AT08_PARCI</name>
<dbReference type="SUPFAM" id="SSF55048">
    <property type="entry name" value="Probable ACP-binding domain of malonyl-CoA ACP transacylase"/>
    <property type="match status" value="1"/>
</dbReference>
<dbReference type="SUPFAM" id="SSF51735">
    <property type="entry name" value="NAD(P)-binding Rossmann-fold domains"/>
    <property type="match status" value="2"/>
</dbReference>
<dbReference type="Gene3D" id="3.40.47.10">
    <property type="match status" value="1"/>
</dbReference>
<dbReference type="InterPro" id="IPR014043">
    <property type="entry name" value="Acyl_transferase_dom"/>
</dbReference>
<dbReference type="Gene3D" id="3.30.70.250">
    <property type="entry name" value="Malonyl-CoA ACP transacylase, ACP-binding"/>
    <property type="match status" value="1"/>
</dbReference>
<dbReference type="InterPro" id="IPR018201">
    <property type="entry name" value="Ketoacyl_synth_AS"/>
</dbReference>
<dbReference type="InterPro" id="IPR036736">
    <property type="entry name" value="ACP-like_sf"/>
</dbReference>
<dbReference type="Gene3D" id="1.10.1200.10">
    <property type="entry name" value="ACP-like"/>
    <property type="match status" value="1"/>
</dbReference>
<dbReference type="PROSITE" id="PS00606">
    <property type="entry name" value="KS3_1"/>
    <property type="match status" value="1"/>
</dbReference>
<keyword evidence="2" id="KW-0597">Phosphoprotein</keyword>
<evidence type="ECO:0000259" key="5">
    <source>
        <dbReference type="PROSITE" id="PS52004"/>
    </source>
</evidence>
<evidence type="ECO:0000256" key="3">
    <source>
        <dbReference type="ARBA" id="ARBA00022679"/>
    </source>
</evidence>
<dbReference type="SUPFAM" id="SSF52151">
    <property type="entry name" value="FabD/lysophospholipase-like"/>
    <property type="match status" value="1"/>
</dbReference>
<dbReference type="SMART" id="SM00822">
    <property type="entry name" value="PKS_KR"/>
    <property type="match status" value="1"/>
</dbReference>
<dbReference type="SMART" id="SM00827">
    <property type="entry name" value="PKS_AT"/>
    <property type="match status" value="1"/>
</dbReference>
<dbReference type="Pfam" id="PF16197">
    <property type="entry name" value="KAsynt_C_assoc"/>
    <property type="match status" value="1"/>
</dbReference>
<dbReference type="Pfam" id="PF02801">
    <property type="entry name" value="Ketoacyl-synt_C"/>
    <property type="match status" value="1"/>
</dbReference>
<dbReference type="InterPro" id="IPR020806">
    <property type="entry name" value="PKS_PP-bd"/>
</dbReference>
<reference evidence="6 7" key="1">
    <citation type="submission" date="2023-06" db="EMBL/GenBank/DDBJ databases">
        <authorList>
            <person name="Ham H."/>
            <person name="Park D.S."/>
        </authorList>
    </citation>
    <scope>NUCLEOTIDE SEQUENCE [LARGE SCALE GENOMIC DNA]</scope>
    <source>
        <strain evidence="6 7">KACC 17005</strain>
    </source>
</reference>
<dbReference type="PANTHER" id="PTHR43775:SF37">
    <property type="entry name" value="SI:DKEY-61P9.11"/>
    <property type="match status" value="1"/>
</dbReference>
<evidence type="ECO:0000256" key="1">
    <source>
        <dbReference type="ARBA" id="ARBA00022450"/>
    </source>
</evidence>
<feature type="domain" description="Carrier" evidence="4">
    <location>
        <begin position="1446"/>
        <end position="1521"/>
    </location>
</feature>
<evidence type="ECO:0000313" key="7">
    <source>
        <dbReference type="Proteomes" id="UP001242732"/>
    </source>
</evidence>
<dbReference type="CDD" id="cd08953">
    <property type="entry name" value="KR_2_SDR_x"/>
    <property type="match status" value="1"/>
</dbReference>
<dbReference type="InterPro" id="IPR016036">
    <property type="entry name" value="Malonyl_transacylase_ACP-bd"/>
</dbReference>
<keyword evidence="7" id="KW-1185">Reference proteome</keyword>
<dbReference type="SUPFAM" id="SSF47336">
    <property type="entry name" value="ACP-like"/>
    <property type="match status" value="1"/>
</dbReference>
<gene>
    <name evidence="6" type="ORF">QRO08_05660</name>
</gene>
<dbReference type="Proteomes" id="UP001242732">
    <property type="component" value="Chromosome"/>
</dbReference>
<dbReference type="Pfam" id="PF00109">
    <property type="entry name" value="ketoacyl-synt"/>
    <property type="match status" value="1"/>
</dbReference>
<dbReference type="Gene3D" id="3.40.366.10">
    <property type="entry name" value="Malonyl-Coenzyme A Acyl Carrier Protein, domain 2"/>
    <property type="match status" value="1"/>
</dbReference>
<dbReference type="InterPro" id="IPR016035">
    <property type="entry name" value="Acyl_Trfase/lysoPLipase"/>
</dbReference>
<evidence type="ECO:0000259" key="4">
    <source>
        <dbReference type="PROSITE" id="PS50075"/>
    </source>
</evidence>
<organism evidence="6 7">
    <name type="scientific">Paracidovorax citrulli</name>
    <name type="common">Acidovorax citrulli</name>
    <dbReference type="NCBI Taxonomy" id="80869"/>
    <lineage>
        <taxon>Bacteria</taxon>
        <taxon>Pseudomonadati</taxon>
        <taxon>Pseudomonadota</taxon>
        <taxon>Betaproteobacteria</taxon>
        <taxon>Burkholderiales</taxon>
        <taxon>Comamonadaceae</taxon>
        <taxon>Paracidovorax</taxon>
    </lineage>
</organism>
<accession>A0ABY9AT08</accession>
<dbReference type="RefSeq" id="WP_041827559.1">
    <property type="nucleotide sequence ID" value="NZ_CP042302.1"/>
</dbReference>
<dbReference type="SUPFAM" id="SSF53901">
    <property type="entry name" value="Thiolase-like"/>
    <property type="match status" value="1"/>
</dbReference>
<evidence type="ECO:0000313" key="6">
    <source>
        <dbReference type="EMBL" id="WIY50061.1"/>
    </source>
</evidence>
<dbReference type="Pfam" id="PF00550">
    <property type="entry name" value="PP-binding"/>
    <property type="match status" value="1"/>
</dbReference>
<dbReference type="InterPro" id="IPR050091">
    <property type="entry name" value="PKS_NRPS_Biosynth_Enz"/>
</dbReference>
<dbReference type="InterPro" id="IPR014031">
    <property type="entry name" value="Ketoacyl_synth_C"/>
</dbReference>
<keyword evidence="1" id="KW-0596">Phosphopantetheine</keyword>
<sequence>MNAPMDSPVISSQAPSGLEIAIVGMAGRFPGAPDVETFWQRIRDGLDSVRTYSDAELEALGVPEALRRDPDYVKAGVPLDGFDRFDAEFFGFTPREAEQLDPQQRLFLESAWACLEHAGCDPARREGKVGVYGGEGPGVYLMRHLLPAAGLDAGSGIADVLGLMGANAPSSLCARVAYKLDLRGPAVSVQTACSTSLVAVHMACQSLLGHECDMALAGGVWLNLLQQGGYRYQAGAILSPDGHCRAFDADAAGTVIGSGVGVVALKRLEDALRDGDTVHAVIKGSAANNDGAAKVGFTAPGVDGQAEVIRAAQLVAGVSADTIGYVEAHGTGTALGDPIEMAALTQAFRADTDRRGFCAVGSVKTNIGHLDAAAGVAGLIKAAMALKHAQLPPSLHCRQPNPRIDFASSPFYVNTETTPWPRGAFPRRAGVSSFGIGGTNVHVVLEEAPPPVPHAGRSVQGLAGQGTEVTEGVPEPEWEVLPLSARTEAALHASRAQMAAHLRGVPQEALADIAHTLQCGRRAWAWRMAVAAHEPGLAAQRLEAPLPAPRRVPATAPEVVFLFPGSGAQHIGMAQGLDRRSAVFRQALDACAGVLRQEAGMDLRALIHPAPGREAGAAGQLARVEVLQPALFAVEYAVAQWWMSCGVRPALMLGHSLGEYVAACLAGVFAPEDAMRIVIWRSRLMAGLPEGAMTAVPLPEAEIAPLLSLGCDLAAVNGDALCVLSGPPAAIGAAEEALRAQGHAPRRLHVAVAMHSRMVEPIVAELERRIAMVPRHAPRIPFLSNVTGRPITAGEAMSPAYWGRHLRGTVRFREGLDAVFAQPGRVVLEAGPGESMAGLARRHAQAASAAGIWASLAHPQQRDRDAQQLAQALAGLWAAGVEIDWPATRDGARRRKVPLPTYPFQRQRFWVEAGAQRPPGDASATQPQGIYYLPAWQRSGAVPQAAGPGPGDTVLLLGGAGLPLAERLAQRLAERRARVVQVAADEGFRRDADGGFGLRPDARGDHAALWRALGPVTHAFHFWGLEEARGGAPSMAAWQRGYFSLLALAQGREDAGRDEPLSLTAVIDRAEEVAGSEPLEPGKATVAALARVLGQEMPRIACRVVDVLVPNAGSAAEAQLADALAGEPARPADEFCVAWRGAQRWVKTYEPAPAPAPCARRLRQGSVVLITGGLGSVGLALARHLGRRHGARLVLLGRTPLPPRAEWEGLLARPDLPAAQRRRLAQLQAMEADGIEWMAVAADVTDAAQWRGALQAVHGRFGGVNGVVHAVMEPGGGMLATRTRAEVEAAFAAKMQGTLAMVDALRGEPVDFVLLCSSVASWVGGLGRSDYAAANAWLDAFATASRRDSPWPVFSVNWDAWRDVGVGAGMDVPEGMGLDERTGMEVFDRVVNGPPQPQTLVSVTPLAQRLRPLDGLVDALEAAPQPAAPSGGAAHPRPVLSTPYRAPEGELEDNLAALWTEALGIHGIGADDNLFELGGDSLLAIRLLARVRKAYAVDIHPAAFFKAPRIADLAQLVELRLIEDIERGAAPSSVSLQAD</sequence>
<dbReference type="Gene3D" id="3.30.70.3290">
    <property type="match status" value="1"/>
</dbReference>
<dbReference type="InterPro" id="IPR013968">
    <property type="entry name" value="PKS_KR"/>
</dbReference>
<dbReference type="InterPro" id="IPR009081">
    <property type="entry name" value="PP-bd_ACP"/>
</dbReference>
<dbReference type="PROSITE" id="PS00012">
    <property type="entry name" value="PHOSPHOPANTETHEINE"/>
    <property type="match status" value="1"/>
</dbReference>
<dbReference type="PANTHER" id="PTHR43775">
    <property type="entry name" value="FATTY ACID SYNTHASE"/>
    <property type="match status" value="1"/>
</dbReference>
<dbReference type="InterPro" id="IPR020841">
    <property type="entry name" value="PKS_Beta-ketoAc_synthase_dom"/>
</dbReference>
<dbReference type="Pfam" id="PF00698">
    <property type="entry name" value="Acyl_transf_1"/>
    <property type="match status" value="1"/>
</dbReference>
<evidence type="ECO:0000256" key="2">
    <source>
        <dbReference type="ARBA" id="ARBA00022553"/>
    </source>
</evidence>
<protein>
    <submittedName>
        <fullName evidence="6">Beta-ketoacyl synthase N-terminal-like domain-containing protein</fullName>
    </submittedName>
</protein>
<dbReference type="PROSITE" id="PS52004">
    <property type="entry name" value="KS3_2"/>
    <property type="match status" value="1"/>
</dbReference>
<dbReference type="PROSITE" id="PS50075">
    <property type="entry name" value="CARRIER"/>
    <property type="match status" value="1"/>
</dbReference>
<dbReference type="SMART" id="SM00823">
    <property type="entry name" value="PKS_PP"/>
    <property type="match status" value="1"/>
</dbReference>
<dbReference type="Gene3D" id="3.40.50.720">
    <property type="entry name" value="NAD(P)-binding Rossmann-like Domain"/>
    <property type="match status" value="1"/>
</dbReference>
<dbReference type="InterPro" id="IPR036291">
    <property type="entry name" value="NAD(P)-bd_dom_sf"/>
</dbReference>
<dbReference type="InterPro" id="IPR057326">
    <property type="entry name" value="KR_dom"/>
</dbReference>
<dbReference type="SMART" id="SM00825">
    <property type="entry name" value="PKS_KS"/>
    <property type="match status" value="1"/>
</dbReference>
<proteinExistence type="predicted"/>
<dbReference type="EMBL" id="CP127363">
    <property type="protein sequence ID" value="WIY50061.1"/>
    <property type="molecule type" value="Genomic_DNA"/>
</dbReference>
<dbReference type="InterPro" id="IPR014030">
    <property type="entry name" value="Ketoacyl_synth_N"/>
</dbReference>
<dbReference type="InterPro" id="IPR032821">
    <property type="entry name" value="PKS_assoc"/>
</dbReference>
<keyword evidence="3" id="KW-0808">Transferase</keyword>
<dbReference type="InterPro" id="IPR001227">
    <property type="entry name" value="Ac_transferase_dom_sf"/>
</dbReference>
<dbReference type="Pfam" id="PF08659">
    <property type="entry name" value="KR"/>
    <property type="match status" value="1"/>
</dbReference>
<dbReference type="CDD" id="cd00833">
    <property type="entry name" value="PKS"/>
    <property type="match status" value="1"/>
</dbReference>